<keyword evidence="1" id="KW-0472">Membrane</keyword>
<evidence type="ECO:0000313" key="2">
    <source>
        <dbReference type="EMBL" id="EAY25474.1"/>
    </source>
</evidence>
<keyword evidence="1" id="KW-1133">Transmembrane helix</keyword>
<keyword evidence="1" id="KW-0812">Transmembrane</keyword>
<accession>A1ZVZ2</accession>
<sequence length="214" mass="24893">MGLFFDHIGKQFTFVKITFSSQSPHKIWFFVIIALNMPPMGFMIMREKHLETKKSKTSTPHKSTTPPKKQANLTFMMAQEEKQEFTHLMQEVTRKIIQKYGSIDDLTEQQREGAIHQAYADLLQEQEEKGLVVFSNVSQAFHYFVHEYYPGKVKIKGAQIEKGLPDVIYKYKKNKPVGEKKKEEILLKYKFDININGKVSKMLIDLAGSEKEKK</sequence>
<dbReference type="Proteomes" id="UP000004095">
    <property type="component" value="Unassembled WGS sequence"/>
</dbReference>
<comment type="caution">
    <text evidence="2">The sequence shown here is derived from an EMBL/GenBank/DDBJ whole genome shotgun (WGS) entry which is preliminary data.</text>
</comment>
<dbReference type="AlphaFoldDB" id="A1ZVZ2"/>
<gene>
    <name evidence="2" type="ORF">M23134_00828</name>
</gene>
<feature type="transmembrane region" description="Helical" evidence="1">
    <location>
        <begin position="27"/>
        <end position="45"/>
    </location>
</feature>
<organism evidence="2 3">
    <name type="scientific">Microscilla marina ATCC 23134</name>
    <dbReference type="NCBI Taxonomy" id="313606"/>
    <lineage>
        <taxon>Bacteria</taxon>
        <taxon>Pseudomonadati</taxon>
        <taxon>Bacteroidota</taxon>
        <taxon>Cytophagia</taxon>
        <taxon>Cytophagales</taxon>
        <taxon>Microscillaceae</taxon>
        <taxon>Microscilla</taxon>
    </lineage>
</organism>
<evidence type="ECO:0000256" key="1">
    <source>
        <dbReference type="SAM" id="Phobius"/>
    </source>
</evidence>
<proteinExistence type="predicted"/>
<keyword evidence="3" id="KW-1185">Reference proteome</keyword>
<dbReference type="EMBL" id="AAWS01000048">
    <property type="protein sequence ID" value="EAY25474.1"/>
    <property type="molecule type" value="Genomic_DNA"/>
</dbReference>
<reference evidence="2 3" key="1">
    <citation type="submission" date="2007-01" db="EMBL/GenBank/DDBJ databases">
        <authorList>
            <person name="Haygood M."/>
            <person name="Podell S."/>
            <person name="Anderson C."/>
            <person name="Hopkinson B."/>
            <person name="Roe K."/>
            <person name="Barbeau K."/>
            <person name="Gaasterland T."/>
            <person name="Ferriera S."/>
            <person name="Johnson J."/>
            <person name="Kravitz S."/>
            <person name="Beeson K."/>
            <person name="Sutton G."/>
            <person name="Rogers Y.-H."/>
            <person name="Friedman R."/>
            <person name="Frazier M."/>
            <person name="Venter J.C."/>
        </authorList>
    </citation>
    <scope>NUCLEOTIDE SEQUENCE [LARGE SCALE GENOMIC DNA]</scope>
    <source>
        <strain evidence="2 3">ATCC 23134</strain>
    </source>
</reference>
<protein>
    <submittedName>
        <fullName evidence="2">Uncharacterized protein</fullName>
    </submittedName>
</protein>
<evidence type="ECO:0000313" key="3">
    <source>
        <dbReference type="Proteomes" id="UP000004095"/>
    </source>
</evidence>
<name>A1ZVZ2_MICM2</name>